<proteinExistence type="inferred from homology"/>
<dbReference type="CDD" id="cd00616">
    <property type="entry name" value="AHBA_syn"/>
    <property type="match status" value="1"/>
</dbReference>
<protein>
    <submittedName>
        <fullName evidence="5">DegT/DnrJ/EryC1/StrS aminotransferase</fullName>
    </submittedName>
</protein>
<dbReference type="STRING" id="1619013.UT41_C0001G0134"/>
<keyword evidence="2 4" id="KW-0663">Pyridoxal phosphate</keyword>
<dbReference type="FunFam" id="3.40.640.10:FF:000079">
    <property type="entry name" value="LPS biosynthesis protein"/>
    <property type="match status" value="1"/>
</dbReference>
<dbReference type="PIRSF" id="PIRSF000390">
    <property type="entry name" value="PLP_StrS"/>
    <property type="match status" value="1"/>
</dbReference>
<comment type="caution">
    <text evidence="5">The sequence shown here is derived from an EMBL/GenBank/DDBJ whole genome shotgun (WGS) entry which is preliminary data.</text>
</comment>
<dbReference type="Pfam" id="PF01041">
    <property type="entry name" value="DegT_DnrJ_EryC1"/>
    <property type="match status" value="1"/>
</dbReference>
<dbReference type="PANTHER" id="PTHR30244:SF34">
    <property type="entry name" value="DTDP-4-AMINO-4,6-DIDEOXYGALACTOSE TRANSAMINASE"/>
    <property type="match status" value="1"/>
</dbReference>
<dbReference type="InterPro" id="IPR015421">
    <property type="entry name" value="PyrdxlP-dep_Trfase_major"/>
</dbReference>
<evidence type="ECO:0000313" key="6">
    <source>
        <dbReference type="Proteomes" id="UP000034665"/>
    </source>
</evidence>
<dbReference type="InterPro" id="IPR000653">
    <property type="entry name" value="DegT/StrS_aminotransferase"/>
</dbReference>
<keyword evidence="5" id="KW-0808">Transferase</keyword>
<dbReference type="EMBL" id="LBWR01000001">
    <property type="protein sequence ID" value="KKR12590.1"/>
    <property type="molecule type" value="Genomic_DNA"/>
</dbReference>
<comment type="similarity">
    <text evidence="3 4">Belongs to the DegT/DnrJ/EryC1 family.</text>
</comment>
<name>A0A0G0QQE7_9BACT</name>
<evidence type="ECO:0000256" key="2">
    <source>
        <dbReference type="ARBA" id="ARBA00022898"/>
    </source>
</evidence>
<sequence>MDRQEKIADFLKCYFAGKGHEPKQFIPGVTPVPVSGKVYGERELALMIDAVLEGWWTEGKYTKEFEKRLAEFLGLQFCSVVNSGSSANLLALTALMSFRIPEENRVKKGDEVITVAAGFPTTINPIIQNGLVPVFVDVEMQTYNPSVQAIRGAISDKTKVVCIAHTLGNPFDVEAVRQLCDEFGLWLIEDNCDALGSKYACKFTGTFGHLSTCSFYPAHHITMGEGGAVLTDDPLLHSIVRSLRDWGRDCSCPTGCDNCCGRRFDWQLGDLPQGYDHKYVYGEIGYNLKATDIQAALGLAQLDRLPEFIQKRQENFMYLYHRLHALCRRSLLLPAWDECAEPSWFGFPITIRDGAGFTRTELLKFLESKKIGTRLLFAGNVTRQPYFKNYAVEHRIAEPLIQTDVIMNNTFWVGVYPGLTREMLDYIVISLAAFIDVRR</sequence>
<organism evidence="5 6">
    <name type="scientific">Candidatus Wolfebacteria bacterium GW2011_GWC2_39_22</name>
    <dbReference type="NCBI Taxonomy" id="1619013"/>
    <lineage>
        <taxon>Bacteria</taxon>
        <taxon>Candidatus Wolfeibacteriota</taxon>
    </lineage>
</organism>
<dbReference type="SUPFAM" id="SSF53383">
    <property type="entry name" value="PLP-dependent transferases"/>
    <property type="match status" value="1"/>
</dbReference>
<dbReference type="Proteomes" id="UP000034665">
    <property type="component" value="Unassembled WGS sequence"/>
</dbReference>
<dbReference type="AlphaFoldDB" id="A0A0G0QQE7"/>
<dbReference type="GO" id="GO:0008483">
    <property type="term" value="F:transaminase activity"/>
    <property type="evidence" value="ECO:0007669"/>
    <property type="project" value="UniProtKB-KW"/>
</dbReference>
<dbReference type="InterPro" id="IPR015424">
    <property type="entry name" value="PyrdxlP-dep_Trfase"/>
</dbReference>
<dbReference type="NCBIfam" id="NF011936">
    <property type="entry name" value="PRK15407.1"/>
    <property type="match status" value="1"/>
</dbReference>
<dbReference type="InterPro" id="IPR015422">
    <property type="entry name" value="PyrdxlP-dep_Trfase_small"/>
</dbReference>
<gene>
    <name evidence="5" type="ORF">UT41_C0001G0134</name>
</gene>
<accession>A0A0G0QQE7</accession>
<evidence type="ECO:0000256" key="1">
    <source>
        <dbReference type="ARBA" id="ARBA00001933"/>
    </source>
</evidence>
<evidence type="ECO:0000256" key="4">
    <source>
        <dbReference type="RuleBase" id="RU004508"/>
    </source>
</evidence>
<dbReference type="Gene3D" id="3.90.1150.10">
    <property type="entry name" value="Aspartate Aminotransferase, domain 1"/>
    <property type="match status" value="1"/>
</dbReference>
<dbReference type="Gene3D" id="3.40.640.10">
    <property type="entry name" value="Type I PLP-dependent aspartate aminotransferase-like (Major domain)"/>
    <property type="match status" value="1"/>
</dbReference>
<keyword evidence="5" id="KW-0032">Aminotransferase</keyword>
<dbReference type="GO" id="GO:0000271">
    <property type="term" value="P:polysaccharide biosynthetic process"/>
    <property type="evidence" value="ECO:0007669"/>
    <property type="project" value="TreeGrafter"/>
</dbReference>
<dbReference type="PANTHER" id="PTHR30244">
    <property type="entry name" value="TRANSAMINASE"/>
    <property type="match status" value="1"/>
</dbReference>
<reference evidence="5 6" key="1">
    <citation type="journal article" date="2015" name="Nature">
        <title>rRNA introns, odd ribosomes, and small enigmatic genomes across a large radiation of phyla.</title>
        <authorList>
            <person name="Brown C.T."/>
            <person name="Hug L.A."/>
            <person name="Thomas B.C."/>
            <person name="Sharon I."/>
            <person name="Castelle C.J."/>
            <person name="Singh A."/>
            <person name="Wilkins M.J."/>
            <person name="Williams K.H."/>
            <person name="Banfield J.F."/>
        </authorList>
    </citation>
    <scope>NUCLEOTIDE SEQUENCE [LARGE SCALE GENOMIC DNA]</scope>
</reference>
<dbReference type="GO" id="GO:0030170">
    <property type="term" value="F:pyridoxal phosphate binding"/>
    <property type="evidence" value="ECO:0007669"/>
    <property type="project" value="TreeGrafter"/>
</dbReference>
<evidence type="ECO:0000256" key="3">
    <source>
        <dbReference type="ARBA" id="ARBA00037999"/>
    </source>
</evidence>
<evidence type="ECO:0000313" key="5">
    <source>
        <dbReference type="EMBL" id="KKR12590.1"/>
    </source>
</evidence>
<comment type="cofactor">
    <cofactor evidence="1">
        <name>pyridoxal 5'-phosphate</name>
        <dbReference type="ChEBI" id="CHEBI:597326"/>
    </cofactor>
</comment>
<dbReference type="PATRIC" id="fig|1619013.3.peg.140"/>